<evidence type="ECO:0000256" key="1">
    <source>
        <dbReference type="SAM" id="MobiDB-lite"/>
    </source>
</evidence>
<evidence type="ECO:0000313" key="3">
    <source>
        <dbReference type="Proteomes" id="UP000604825"/>
    </source>
</evidence>
<feature type="region of interest" description="Disordered" evidence="1">
    <location>
        <begin position="60"/>
        <end position="101"/>
    </location>
</feature>
<feature type="compositionally biased region" description="Polar residues" evidence="1">
    <location>
        <begin position="288"/>
        <end position="303"/>
    </location>
</feature>
<feature type="region of interest" description="Disordered" evidence="1">
    <location>
        <begin position="288"/>
        <end position="307"/>
    </location>
</feature>
<keyword evidence="3" id="KW-1185">Reference proteome</keyword>
<feature type="region of interest" description="Disordered" evidence="1">
    <location>
        <begin position="1"/>
        <end position="29"/>
    </location>
</feature>
<protein>
    <submittedName>
        <fullName evidence="2">Uncharacterized protein</fullName>
    </submittedName>
</protein>
<proteinExistence type="predicted"/>
<evidence type="ECO:0000313" key="2">
    <source>
        <dbReference type="EMBL" id="CAD6343533.1"/>
    </source>
</evidence>
<organism evidence="2 3">
    <name type="scientific">Miscanthus lutarioriparius</name>
    <dbReference type="NCBI Taxonomy" id="422564"/>
    <lineage>
        <taxon>Eukaryota</taxon>
        <taxon>Viridiplantae</taxon>
        <taxon>Streptophyta</taxon>
        <taxon>Embryophyta</taxon>
        <taxon>Tracheophyta</taxon>
        <taxon>Spermatophyta</taxon>
        <taxon>Magnoliopsida</taxon>
        <taxon>Liliopsida</taxon>
        <taxon>Poales</taxon>
        <taxon>Poaceae</taxon>
        <taxon>PACMAD clade</taxon>
        <taxon>Panicoideae</taxon>
        <taxon>Andropogonodae</taxon>
        <taxon>Andropogoneae</taxon>
        <taxon>Saccharinae</taxon>
        <taxon>Miscanthus</taxon>
    </lineage>
</organism>
<dbReference type="Proteomes" id="UP000604825">
    <property type="component" value="Unassembled WGS sequence"/>
</dbReference>
<name>A0A811SP02_9POAL</name>
<accession>A0A811SP02</accession>
<feature type="region of interest" description="Disordered" evidence="1">
    <location>
        <begin position="238"/>
        <end position="258"/>
    </location>
</feature>
<sequence>MRPKNKDPYRNNNQDIRSGVPAMRSTNNGDLGFQIAQKNGEREGEKLTCFERTQIHGTCNKSKERGQRNSRQQYASWKRGISPADAASSDDEGLQRASVSETDASLSASRKSLASNHCLNSCSLLSEKNGLSVFPHRTLNTCSVSKNLCSSSGHSAPPDELMPNAIGETEFSQDVLSEMVLSDGQHNTLVCGRNANETCDMLLTPEVRKHNIASSLINQQTQERSFFVKTLGVKRGITKNRRGETHSKSHRGKNDAPEHMQIQLKGNRNFSSKQFLFASSASPECQTTSAQTLQVTGGTSSGSDAEVARNEGTGLLDKELAATINMICEGNRNADVCTDTADTQVTKSNFLTDTPLQSHDRLVPQDGNQVDEGSILQSLQNAGSLVFTSDNILLSSFSSSGNSMASDLAFSQISGHQVPFVKRSPAWHLVDVMDVFKEEWL</sequence>
<comment type="caution">
    <text evidence="2">The sequence shown here is derived from an EMBL/GenBank/DDBJ whole genome shotgun (WGS) entry which is preliminary data.</text>
</comment>
<feature type="compositionally biased region" description="Basic and acidic residues" evidence="1">
    <location>
        <begin position="241"/>
        <end position="258"/>
    </location>
</feature>
<dbReference type="EMBL" id="CAJGYO010000788">
    <property type="protein sequence ID" value="CAD6343533.1"/>
    <property type="molecule type" value="Genomic_DNA"/>
</dbReference>
<reference evidence="2" key="1">
    <citation type="submission" date="2020-10" db="EMBL/GenBank/DDBJ databases">
        <authorList>
            <person name="Han B."/>
            <person name="Lu T."/>
            <person name="Zhao Q."/>
            <person name="Huang X."/>
            <person name="Zhao Y."/>
        </authorList>
    </citation>
    <scope>NUCLEOTIDE SEQUENCE</scope>
</reference>
<dbReference type="AlphaFoldDB" id="A0A811SP02"/>
<gene>
    <name evidence="2" type="ORF">NCGR_LOCUS67631</name>
</gene>
<dbReference type="OrthoDB" id="938602at2759"/>